<organism evidence="2">
    <name type="scientific">Anguilla anguilla</name>
    <name type="common">European freshwater eel</name>
    <name type="synonym">Muraena anguilla</name>
    <dbReference type="NCBI Taxonomy" id="7936"/>
    <lineage>
        <taxon>Eukaryota</taxon>
        <taxon>Metazoa</taxon>
        <taxon>Chordata</taxon>
        <taxon>Craniata</taxon>
        <taxon>Vertebrata</taxon>
        <taxon>Euteleostomi</taxon>
        <taxon>Actinopterygii</taxon>
        <taxon>Neopterygii</taxon>
        <taxon>Teleostei</taxon>
        <taxon>Anguilliformes</taxon>
        <taxon>Anguillidae</taxon>
        <taxon>Anguilla</taxon>
    </lineage>
</organism>
<proteinExistence type="predicted"/>
<dbReference type="EMBL" id="GBXM01090855">
    <property type="protein sequence ID" value="JAH17722.1"/>
    <property type="molecule type" value="Transcribed_RNA"/>
</dbReference>
<dbReference type="AlphaFoldDB" id="A0A0E9QMJ9"/>
<evidence type="ECO:0000256" key="1">
    <source>
        <dbReference type="SAM" id="MobiDB-lite"/>
    </source>
</evidence>
<feature type="compositionally biased region" description="Polar residues" evidence="1">
    <location>
        <begin position="1"/>
        <end position="13"/>
    </location>
</feature>
<feature type="region of interest" description="Disordered" evidence="1">
    <location>
        <begin position="1"/>
        <end position="35"/>
    </location>
</feature>
<protein>
    <submittedName>
        <fullName evidence="2">Uncharacterized protein</fullName>
    </submittedName>
</protein>
<feature type="compositionally biased region" description="Basic and acidic residues" evidence="1">
    <location>
        <begin position="14"/>
        <end position="29"/>
    </location>
</feature>
<reference evidence="2" key="2">
    <citation type="journal article" date="2015" name="Fish Shellfish Immunol.">
        <title>Early steps in the European eel (Anguilla anguilla)-Vibrio vulnificus interaction in the gills: Role of the RtxA13 toxin.</title>
        <authorList>
            <person name="Callol A."/>
            <person name="Pajuelo D."/>
            <person name="Ebbesson L."/>
            <person name="Teles M."/>
            <person name="MacKenzie S."/>
            <person name="Amaro C."/>
        </authorList>
    </citation>
    <scope>NUCLEOTIDE SEQUENCE</scope>
</reference>
<name>A0A0E9QMJ9_ANGAN</name>
<accession>A0A0E9QMJ9</accession>
<reference evidence="2" key="1">
    <citation type="submission" date="2014-11" db="EMBL/GenBank/DDBJ databases">
        <authorList>
            <person name="Amaro Gonzalez C."/>
        </authorList>
    </citation>
    <scope>NUCLEOTIDE SEQUENCE</scope>
</reference>
<sequence length="35" mass="4061">MTARTQTPRNTTWSRDKFPTLGVDEDRPNARLART</sequence>
<evidence type="ECO:0000313" key="2">
    <source>
        <dbReference type="EMBL" id="JAH17722.1"/>
    </source>
</evidence>